<dbReference type="InterPro" id="IPR029063">
    <property type="entry name" value="SAM-dependent_MTases_sf"/>
</dbReference>
<dbReference type="GO" id="GO:0006597">
    <property type="term" value="P:spermine biosynthetic process"/>
    <property type="evidence" value="ECO:0007669"/>
    <property type="project" value="InterPro"/>
</dbReference>
<dbReference type="InterPro" id="IPR030373">
    <property type="entry name" value="PABS_CS"/>
</dbReference>
<dbReference type="Pfam" id="PF01564">
    <property type="entry name" value="Spermine_synth"/>
    <property type="match status" value="1"/>
</dbReference>
<reference evidence="5" key="1">
    <citation type="journal article" date="2014" name="PLoS Negl. Trop. Dis.">
        <title>An updated insight into the Sialotranscriptome of Triatoma infestans: developmental stage and geographic variations.</title>
        <authorList>
            <person name="Schwarz A."/>
            <person name="Medrano-Mercado N."/>
            <person name="Schaub G.A."/>
            <person name="Struchiner C.J."/>
            <person name="Bargues M.D."/>
            <person name="Levy M.Z."/>
            <person name="Ribeiro J.M."/>
        </authorList>
    </citation>
    <scope>NUCLEOTIDE SEQUENCE</scope>
    <source>
        <strain evidence="5">Chile</strain>
        <tissue evidence="5">Salivary glands</tissue>
    </source>
</reference>
<dbReference type="InterPro" id="IPR037163">
    <property type="entry name" value="Spermidine_synt_N_sf"/>
</dbReference>
<feature type="domain" description="PABS" evidence="4">
    <location>
        <begin position="122"/>
        <end position="361"/>
    </location>
</feature>
<dbReference type="Pfam" id="PF17284">
    <property type="entry name" value="Spermine_synt_N"/>
    <property type="match status" value="1"/>
</dbReference>
<keyword evidence="2 3" id="KW-0808">Transferase</keyword>
<feature type="active site" description="Proton acceptor" evidence="3">
    <location>
        <position position="276"/>
    </location>
</feature>
<name>A0A023F8U8_TRIIF</name>
<dbReference type="Gene3D" id="2.30.140.10">
    <property type="entry name" value="Spermidine synthase, tetramerisation domain"/>
    <property type="match status" value="1"/>
</dbReference>
<sequence>MAVNTILLDFTVKPSQFPYNQQEELMTKVLEHFFPHLTKVHKREMEDGGFLLLFTAIRGSFLSVRSFPQGLITINIEYYKKDSDEEILNFKRITLLETELAAVLGSTKSNKFPPLRRGGINRYYPTSDERILEYDIDALVFEEKSPYQKVQIVHSRTLGNMLILDGLQNLSDRDLIYTETLMQRGKEDYAGKEIVILGGGDGALLYELLKENPKNVLMFELDEVVIRACKMHMRGCCGDVLDSMKGPNYEIILGDCMTSLDAMIKENRKFDYVFGDLTDVPVTPTPQNEIWDFIRLILKTSIKILKPKGKYMTHCCGAACPGAVKMFEEQLSSLGFDVEYTKATAFIPSFLEDWLFYQIWKKEKDD</sequence>
<comment type="similarity">
    <text evidence="1">Belongs to the spermidine/spermine synthase family.</text>
</comment>
<dbReference type="Gene3D" id="3.40.50.150">
    <property type="entry name" value="Vaccinia Virus protein VP39"/>
    <property type="match status" value="1"/>
</dbReference>
<keyword evidence="3" id="KW-0620">Polyamine biosynthesis</keyword>
<dbReference type="PROSITE" id="PS01330">
    <property type="entry name" value="PABS_1"/>
    <property type="match status" value="1"/>
</dbReference>
<dbReference type="InterPro" id="IPR030374">
    <property type="entry name" value="PABS"/>
</dbReference>
<dbReference type="PANTHER" id="PTHR46315:SF1">
    <property type="entry name" value="SPERMINE SYNTHASE"/>
    <property type="match status" value="1"/>
</dbReference>
<dbReference type="EMBL" id="GBBI01000875">
    <property type="protein sequence ID" value="JAC17837.1"/>
    <property type="molecule type" value="mRNA"/>
</dbReference>
<dbReference type="CDD" id="cd02440">
    <property type="entry name" value="AdoMet_MTases"/>
    <property type="match status" value="1"/>
</dbReference>
<protein>
    <submittedName>
        <fullName evidence="5">Putative spermidine synthase</fullName>
    </submittedName>
</protein>
<dbReference type="PROSITE" id="PS51006">
    <property type="entry name" value="PABS_2"/>
    <property type="match status" value="1"/>
</dbReference>
<evidence type="ECO:0000256" key="1">
    <source>
        <dbReference type="ARBA" id="ARBA00007867"/>
    </source>
</evidence>
<dbReference type="SUPFAM" id="SSF53335">
    <property type="entry name" value="S-adenosyl-L-methionine-dependent methyltransferases"/>
    <property type="match status" value="1"/>
</dbReference>
<proteinExistence type="evidence at transcript level"/>
<evidence type="ECO:0000259" key="4">
    <source>
        <dbReference type="PROSITE" id="PS51006"/>
    </source>
</evidence>
<organism evidence="5">
    <name type="scientific">Triatoma infestans</name>
    <name type="common">Assassin bug</name>
    <dbReference type="NCBI Taxonomy" id="30076"/>
    <lineage>
        <taxon>Eukaryota</taxon>
        <taxon>Metazoa</taxon>
        <taxon>Ecdysozoa</taxon>
        <taxon>Arthropoda</taxon>
        <taxon>Hexapoda</taxon>
        <taxon>Insecta</taxon>
        <taxon>Pterygota</taxon>
        <taxon>Neoptera</taxon>
        <taxon>Paraneoptera</taxon>
        <taxon>Hemiptera</taxon>
        <taxon>Heteroptera</taxon>
        <taxon>Panheteroptera</taxon>
        <taxon>Cimicomorpha</taxon>
        <taxon>Reduviidae</taxon>
        <taxon>Triatominae</taxon>
        <taxon>Triatoma</taxon>
    </lineage>
</organism>
<dbReference type="GO" id="GO:0016768">
    <property type="term" value="F:spermine synthase activity"/>
    <property type="evidence" value="ECO:0007669"/>
    <property type="project" value="InterPro"/>
</dbReference>
<dbReference type="PANTHER" id="PTHR46315">
    <property type="entry name" value="SPERMINE SYNTHASE"/>
    <property type="match status" value="1"/>
</dbReference>
<dbReference type="InterPro" id="IPR035246">
    <property type="entry name" value="Spermidine_synt_N"/>
</dbReference>
<dbReference type="InterPro" id="IPR015576">
    <property type="entry name" value="Spermine_synthase_animal"/>
</dbReference>
<evidence type="ECO:0000313" key="5">
    <source>
        <dbReference type="EMBL" id="JAC17837.1"/>
    </source>
</evidence>
<dbReference type="AlphaFoldDB" id="A0A023F8U8"/>
<accession>A0A023F8U8</accession>
<dbReference type="FunFam" id="3.40.50.150:FF:000197">
    <property type="entry name" value="spermine synthase isoform X2"/>
    <property type="match status" value="1"/>
</dbReference>
<evidence type="ECO:0000256" key="3">
    <source>
        <dbReference type="PROSITE-ProRule" id="PRU00354"/>
    </source>
</evidence>
<evidence type="ECO:0000256" key="2">
    <source>
        <dbReference type="ARBA" id="ARBA00022679"/>
    </source>
</evidence>